<reference evidence="2 3" key="1">
    <citation type="journal article" date="2014" name="Genome Announc.">
        <title>Draft Genome Sequence of Lysobacter capsici AZ78, a Bacterium Antagonistic to Plant-Pathogenic Oomycetes.</title>
        <authorList>
            <person name="Puopolo G."/>
            <person name="Sonego P."/>
            <person name="Engelen K."/>
            <person name="Pertot I."/>
        </authorList>
    </citation>
    <scope>NUCLEOTIDE SEQUENCE [LARGE SCALE GENOMIC DNA]</scope>
    <source>
        <strain evidence="2 3">AZ78</strain>
    </source>
</reference>
<feature type="region of interest" description="Disordered" evidence="1">
    <location>
        <begin position="1"/>
        <end position="32"/>
    </location>
</feature>
<dbReference type="AlphaFoldDB" id="A0A125MNE9"/>
<feature type="compositionally biased region" description="Low complexity" evidence="1">
    <location>
        <begin position="12"/>
        <end position="22"/>
    </location>
</feature>
<gene>
    <name evidence="2" type="ORF">AZ78_3907</name>
</gene>
<name>A0A125MNE9_9GAMM</name>
<protein>
    <submittedName>
        <fullName evidence="2">Uncharacterized protein</fullName>
    </submittedName>
</protein>
<keyword evidence="3" id="KW-1185">Reference proteome</keyword>
<feature type="compositionally biased region" description="Basic residues" evidence="1">
    <location>
        <begin position="1"/>
        <end position="11"/>
    </location>
</feature>
<sequence length="46" mass="5410">MRRRLRYRGRSSRSSYSLASSRRGLDAGARTHTRMTLVMQNRRLQG</sequence>
<comment type="caution">
    <text evidence="2">The sequence shown here is derived from an EMBL/GenBank/DDBJ whole genome shotgun (WGS) entry which is preliminary data.</text>
</comment>
<evidence type="ECO:0000256" key="1">
    <source>
        <dbReference type="SAM" id="MobiDB-lite"/>
    </source>
</evidence>
<evidence type="ECO:0000313" key="2">
    <source>
        <dbReference type="EMBL" id="KWS06351.1"/>
    </source>
</evidence>
<dbReference type="Proteomes" id="UP000023435">
    <property type="component" value="Unassembled WGS sequence"/>
</dbReference>
<evidence type="ECO:0000313" key="3">
    <source>
        <dbReference type="Proteomes" id="UP000023435"/>
    </source>
</evidence>
<organism evidence="2 3">
    <name type="scientific">Lysobacter capsici AZ78</name>
    <dbReference type="NCBI Taxonomy" id="1444315"/>
    <lineage>
        <taxon>Bacteria</taxon>
        <taxon>Pseudomonadati</taxon>
        <taxon>Pseudomonadota</taxon>
        <taxon>Gammaproteobacteria</taxon>
        <taxon>Lysobacterales</taxon>
        <taxon>Lysobacteraceae</taxon>
        <taxon>Lysobacter</taxon>
    </lineage>
</organism>
<proteinExistence type="predicted"/>
<dbReference type="EMBL" id="JAJA02000001">
    <property type="protein sequence ID" value="KWS06351.1"/>
    <property type="molecule type" value="Genomic_DNA"/>
</dbReference>
<accession>A0A125MNE9</accession>